<proteinExistence type="predicted"/>
<evidence type="ECO:0000313" key="3">
    <source>
        <dbReference type="Proteomes" id="UP000214618"/>
    </source>
</evidence>
<reference evidence="2 3" key="1">
    <citation type="submission" date="2016-10" db="EMBL/GenBank/DDBJ databases">
        <title>The whole genome sequencing and assembly of Bacillus simplex DSM 1321 strain.</title>
        <authorList>
            <person name="Park M.-K."/>
            <person name="Lee Y.-J."/>
            <person name="Yi H."/>
            <person name="Bahn Y.-S."/>
            <person name="Kim J.F."/>
            <person name="Lee D.-W."/>
        </authorList>
    </citation>
    <scope>NUCLEOTIDE SEQUENCE [LARGE SCALE GENOMIC DNA]</scope>
    <source>
        <strain evidence="2 3">DSM 1321</strain>
    </source>
</reference>
<accession>A0A223EBM1</accession>
<keyword evidence="1" id="KW-0472">Membrane</keyword>
<evidence type="ECO:0000256" key="1">
    <source>
        <dbReference type="SAM" id="Phobius"/>
    </source>
</evidence>
<feature type="transmembrane region" description="Helical" evidence="1">
    <location>
        <begin position="12"/>
        <end position="32"/>
    </location>
</feature>
<dbReference type="AlphaFoldDB" id="A0A223EBM1"/>
<dbReference type="Proteomes" id="UP000214618">
    <property type="component" value="Chromosome"/>
</dbReference>
<keyword evidence="1" id="KW-0812">Transmembrane</keyword>
<protein>
    <submittedName>
        <fullName evidence="2">Uncharacterized protein</fullName>
    </submittedName>
</protein>
<gene>
    <name evidence="2" type="ORF">BS1321_00525</name>
</gene>
<keyword evidence="1" id="KW-1133">Transmembrane helix</keyword>
<name>A0A223EBM1_9BACI</name>
<feature type="transmembrane region" description="Helical" evidence="1">
    <location>
        <begin position="38"/>
        <end position="58"/>
    </location>
</feature>
<organism evidence="2 3">
    <name type="scientific">Peribacillus simplex NBRC 15720 = DSM 1321</name>
    <dbReference type="NCBI Taxonomy" id="1349754"/>
    <lineage>
        <taxon>Bacteria</taxon>
        <taxon>Bacillati</taxon>
        <taxon>Bacillota</taxon>
        <taxon>Bacilli</taxon>
        <taxon>Bacillales</taxon>
        <taxon>Bacillaceae</taxon>
        <taxon>Peribacillus</taxon>
    </lineage>
</organism>
<sequence length="65" mass="7557">METEEKSFKTVIIVLISICLGFIIRMSSVIIADRNLFSMYNIDILILFIAIIGLIIWLNKKKKRI</sequence>
<dbReference type="EMBL" id="CP017704">
    <property type="protein sequence ID" value="ASS92591.1"/>
    <property type="molecule type" value="Genomic_DNA"/>
</dbReference>
<evidence type="ECO:0000313" key="2">
    <source>
        <dbReference type="EMBL" id="ASS92591.1"/>
    </source>
</evidence>